<feature type="signal peptide" evidence="1">
    <location>
        <begin position="1"/>
        <end position="21"/>
    </location>
</feature>
<dbReference type="RefSeq" id="WP_184111505.1">
    <property type="nucleotide sequence ID" value="NZ_BNAJ01000026.1"/>
</dbReference>
<dbReference type="EMBL" id="JACHFK010000004">
    <property type="protein sequence ID" value="MBB5376689.1"/>
    <property type="molecule type" value="Genomic_DNA"/>
</dbReference>
<protein>
    <recommendedName>
        <fullName evidence="6">Lipoprotein</fullName>
    </recommendedName>
</protein>
<proteinExistence type="predicted"/>
<reference evidence="3 4" key="3">
    <citation type="submission" date="2020-08" db="EMBL/GenBank/DDBJ databases">
        <title>Genomic Encyclopedia of Type Strains, Phase IV (KMG-IV): sequencing the most valuable type-strain genomes for metagenomic binning, comparative biology and taxonomic classification.</title>
        <authorList>
            <person name="Goeker M."/>
        </authorList>
    </citation>
    <scope>NUCLEOTIDE SEQUENCE [LARGE SCALE GENOMIC DNA]</scope>
    <source>
        <strain evidence="3 4">DSM 27521</strain>
    </source>
</reference>
<reference evidence="2" key="4">
    <citation type="submission" date="2024-05" db="EMBL/GenBank/DDBJ databases">
        <authorList>
            <person name="Sun Q."/>
            <person name="Zhou Y."/>
        </authorList>
    </citation>
    <scope>NUCLEOTIDE SEQUENCE</scope>
    <source>
        <strain evidence="2">CGMCC 1.18437</strain>
    </source>
</reference>
<organism evidence="3 4">
    <name type="scientific">Deinococcus metalli</name>
    <dbReference type="NCBI Taxonomy" id="1141878"/>
    <lineage>
        <taxon>Bacteria</taxon>
        <taxon>Thermotogati</taxon>
        <taxon>Deinococcota</taxon>
        <taxon>Deinococci</taxon>
        <taxon>Deinococcales</taxon>
        <taxon>Deinococcaceae</taxon>
        <taxon>Deinococcus</taxon>
    </lineage>
</organism>
<name>A0A7W8KEH2_9DEIO</name>
<keyword evidence="1" id="KW-0732">Signal</keyword>
<dbReference type="Proteomes" id="UP000539473">
    <property type="component" value="Unassembled WGS sequence"/>
</dbReference>
<sequence length="257" mass="27215">MRTSVLLALPLLLASCAFDKAAPIIEPPAQTGDPLSLSLSGTVRLSDTTTFTDAEAAGEKLTLTSPVFDQTTGVTIATLASTTVGADLSFTLTTTQAALDAQLRSVTEPEADPNCTGTLNYAYDRATFKIIDRVDTMLLGDATGEQYLSLRPVGAAVPTLTDSFVLDYANGPATITVDQTCTYDPGNGTTATRRTKGTVKYHKGWNLHHLTITTSGSTTTSTFADAALPNTFVLTPYPQPINTQALKRAMTPLFVTR</sequence>
<accession>A0A7W8KEH2</accession>
<dbReference type="Proteomes" id="UP000619376">
    <property type="component" value="Unassembled WGS sequence"/>
</dbReference>
<reference evidence="5" key="2">
    <citation type="journal article" date="2019" name="Int. J. Syst. Evol. Microbiol.">
        <title>The Global Catalogue of Microorganisms (GCM) 10K type strain sequencing project: providing services to taxonomists for standard genome sequencing and annotation.</title>
        <authorList>
            <consortium name="The Broad Institute Genomics Platform"/>
            <consortium name="The Broad Institute Genome Sequencing Center for Infectious Disease"/>
            <person name="Wu L."/>
            <person name="Ma J."/>
        </authorList>
    </citation>
    <scope>NUCLEOTIDE SEQUENCE [LARGE SCALE GENOMIC DNA]</scope>
    <source>
        <strain evidence="5">CGMCC 1.18437</strain>
    </source>
</reference>
<evidence type="ECO:0008006" key="6">
    <source>
        <dbReference type="Google" id="ProtNLM"/>
    </source>
</evidence>
<feature type="chain" id="PRO_5031551194" description="Lipoprotein" evidence="1">
    <location>
        <begin position="22"/>
        <end position="257"/>
    </location>
</feature>
<comment type="caution">
    <text evidence="3">The sequence shown here is derived from an EMBL/GenBank/DDBJ whole genome shotgun (WGS) entry which is preliminary data.</text>
</comment>
<dbReference type="PROSITE" id="PS51257">
    <property type="entry name" value="PROKAR_LIPOPROTEIN"/>
    <property type="match status" value="1"/>
</dbReference>
<dbReference type="AlphaFoldDB" id="A0A7W8KEH2"/>
<evidence type="ECO:0000313" key="4">
    <source>
        <dbReference type="Proteomes" id="UP000539473"/>
    </source>
</evidence>
<evidence type="ECO:0000313" key="3">
    <source>
        <dbReference type="EMBL" id="MBB5376689.1"/>
    </source>
</evidence>
<reference evidence="2" key="1">
    <citation type="journal article" date="2014" name="Int. J. Syst. Evol. Microbiol.">
        <title>Complete genome of a new Firmicutes species belonging to the dominant human colonic microbiota ('Ruminococcus bicirculans') reveals two chromosomes and a selective capacity to utilize plant glucans.</title>
        <authorList>
            <consortium name="NISC Comparative Sequencing Program"/>
            <person name="Wegmann U."/>
            <person name="Louis P."/>
            <person name="Goesmann A."/>
            <person name="Henrissat B."/>
            <person name="Duncan S.H."/>
            <person name="Flint H.J."/>
        </authorList>
    </citation>
    <scope>NUCLEOTIDE SEQUENCE</scope>
    <source>
        <strain evidence="2">CGMCC 1.18437</strain>
    </source>
</reference>
<evidence type="ECO:0000313" key="2">
    <source>
        <dbReference type="EMBL" id="GHF65869.1"/>
    </source>
</evidence>
<evidence type="ECO:0000313" key="5">
    <source>
        <dbReference type="Proteomes" id="UP000619376"/>
    </source>
</evidence>
<gene>
    <name evidence="2" type="ORF">GCM10017781_47000</name>
    <name evidence="3" type="ORF">HNQ07_002153</name>
</gene>
<keyword evidence="5" id="KW-1185">Reference proteome</keyword>
<evidence type="ECO:0000256" key="1">
    <source>
        <dbReference type="SAM" id="SignalP"/>
    </source>
</evidence>
<dbReference type="EMBL" id="BNAJ01000026">
    <property type="protein sequence ID" value="GHF65869.1"/>
    <property type="molecule type" value="Genomic_DNA"/>
</dbReference>